<feature type="region of interest" description="Disordered" evidence="1">
    <location>
        <begin position="645"/>
        <end position="676"/>
    </location>
</feature>
<feature type="region of interest" description="Disordered" evidence="1">
    <location>
        <begin position="80"/>
        <end position="286"/>
    </location>
</feature>
<feature type="region of interest" description="Disordered" evidence="1">
    <location>
        <begin position="1"/>
        <end position="65"/>
    </location>
</feature>
<evidence type="ECO:0000256" key="1">
    <source>
        <dbReference type="SAM" id="MobiDB-lite"/>
    </source>
</evidence>
<feature type="compositionally biased region" description="Acidic residues" evidence="1">
    <location>
        <begin position="147"/>
        <end position="163"/>
    </location>
</feature>
<organism evidence="2 3">
    <name type="scientific">Mycena pura</name>
    <dbReference type="NCBI Taxonomy" id="153505"/>
    <lineage>
        <taxon>Eukaryota</taxon>
        <taxon>Fungi</taxon>
        <taxon>Dikarya</taxon>
        <taxon>Basidiomycota</taxon>
        <taxon>Agaricomycotina</taxon>
        <taxon>Agaricomycetes</taxon>
        <taxon>Agaricomycetidae</taxon>
        <taxon>Agaricales</taxon>
        <taxon>Marasmiineae</taxon>
        <taxon>Mycenaceae</taxon>
        <taxon>Mycena</taxon>
    </lineage>
</organism>
<proteinExistence type="predicted"/>
<keyword evidence="3" id="KW-1185">Reference proteome</keyword>
<feature type="compositionally biased region" description="Polar residues" evidence="1">
    <location>
        <begin position="116"/>
        <end position="130"/>
    </location>
</feature>
<evidence type="ECO:0000313" key="3">
    <source>
        <dbReference type="Proteomes" id="UP001219525"/>
    </source>
</evidence>
<feature type="compositionally biased region" description="Basic residues" evidence="1">
    <location>
        <begin position="167"/>
        <end position="177"/>
    </location>
</feature>
<evidence type="ECO:0000313" key="2">
    <source>
        <dbReference type="EMBL" id="KAJ7196662.1"/>
    </source>
</evidence>
<dbReference type="Proteomes" id="UP001219525">
    <property type="component" value="Unassembled WGS sequence"/>
</dbReference>
<feature type="compositionally biased region" description="Pro residues" evidence="1">
    <location>
        <begin position="1"/>
        <end position="11"/>
    </location>
</feature>
<feature type="compositionally biased region" description="Low complexity" evidence="1">
    <location>
        <begin position="42"/>
        <end position="57"/>
    </location>
</feature>
<feature type="compositionally biased region" description="Basic and acidic residues" evidence="1">
    <location>
        <begin position="178"/>
        <end position="193"/>
    </location>
</feature>
<gene>
    <name evidence="2" type="ORF">GGX14DRAFT_574726</name>
</gene>
<name>A0AAD6UWM4_9AGAR</name>
<dbReference type="AlphaFoldDB" id="A0AAD6UWM4"/>
<protein>
    <submittedName>
        <fullName evidence="2">Uncharacterized protein</fullName>
    </submittedName>
</protein>
<feature type="compositionally biased region" description="Low complexity" evidence="1">
    <location>
        <begin position="234"/>
        <end position="253"/>
    </location>
</feature>
<dbReference type="EMBL" id="JARJCW010000082">
    <property type="protein sequence ID" value="KAJ7196662.1"/>
    <property type="molecule type" value="Genomic_DNA"/>
</dbReference>
<reference evidence="2" key="1">
    <citation type="submission" date="2023-03" db="EMBL/GenBank/DDBJ databases">
        <title>Massive genome expansion in bonnet fungi (Mycena s.s.) driven by repeated elements and novel gene families across ecological guilds.</title>
        <authorList>
            <consortium name="Lawrence Berkeley National Laboratory"/>
            <person name="Harder C.B."/>
            <person name="Miyauchi S."/>
            <person name="Viragh M."/>
            <person name="Kuo A."/>
            <person name="Thoen E."/>
            <person name="Andreopoulos B."/>
            <person name="Lu D."/>
            <person name="Skrede I."/>
            <person name="Drula E."/>
            <person name="Henrissat B."/>
            <person name="Morin E."/>
            <person name="Kohler A."/>
            <person name="Barry K."/>
            <person name="LaButti K."/>
            <person name="Morin E."/>
            <person name="Salamov A."/>
            <person name="Lipzen A."/>
            <person name="Mereny Z."/>
            <person name="Hegedus B."/>
            <person name="Baldrian P."/>
            <person name="Stursova M."/>
            <person name="Weitz H."/>
            <person name="Taylor A."/>
            <person name="Grigoriev I.V."/>
            <person name="Nagy L.G."/>
            <person name="Martin F."/>
            <person name="Kauserud H."/>
        </authorList>
    </citation>
    <scope>NUCLEOTIDE SEQUENCE</scope>
    <source>
        <strain evidence="2">9144</strain>
    </source>
</reference>
<comment type="caution">
    <text evidence="2">The sequence shown here is derived from an EMBL/GenBank/DDBJ whole genome shotgun (WGS) entry which is preliminary data.</text>
</comment>
<accession>A0AAD6UWM4</accession>
<sequence>MPSGLPRPPPLTHVHRNPSRAAHSTNPNPGKPDAKRARRTPAVVQAEKAAQQQVESAASKKKVLGVQKAAQLRLNKELKDLESDLFANDPPLVNTKRKTRAQRAPAPLPDLGATVNDISSGSSDDYQPSPTKAAATTADADVTLPEPEPEPEPVLDPSDDDGDAPALRKRTKPPKGHARAEIEQEVARQRKEGIASSSIKRKEAPANAPEPPPLKKSRATSLGGLQDNWRGRVASSAPQTSSSRSKSAGSAMSVDFEPETLPPESEYGDSSDGGMVGGIESDPDNGDEVQWARVQKVAPLAAIVDTDIYEYVTPKRNANNKIVKKDITRANLPKEIQTPFATTWKRTFLLWISKKKTWDGIEGWEDVRDVWAESFPKHTPDTDETLQIVIVTLLALPFLVPLPAPHLSWCFWHFRSTLPALHPPLPALHSPLLRCLLYCNELISQWRRTFYTAAATSLHRLLDNWGIDALEDRAAYVSALLEVVEDGCARVFYYREYWADTSKDAIPLAASDGDGDTLEEVDRRVADPKGLYSHPTIIDALATHFKAIYAKLPVSVDDIDPADYPISALVYAIQAAHHALNLSKTGKLVKDADFSKATWGDCMGPDGAGGHVTIQTTTTLTEQVEDMTAKSWRKVLTATLSAARAANKTAKDRTQPVHVPAVNARRRAPLPDNDSD</sequence>